<gene>
    <name evidence="2" type="ORF">Pla52o_30810</name>
</gene>
<keyword evidence="3" id="KW-1185">Reference proteome</keyword>
<protein>
    <recommendedName>
        <fullName evidence="1">Tll0287-like domain-containing protein</fullName>
    </recommendedName>
</protein>
<name>A0A5C6CBA1_9BACT</name>
<reference evidence="2 3" key="1">
    <citation type="submission" date="2019-02" db="EMBL/GenBank/DDBJ databases">
        <title>Deep-cultivation of Planctomycetes and their phenomic and genomic characterization uncovers novel biology.</title>
        <authorList>
            <person name="Wiegand S."/>
            <person name="Jogler M."/>
            <person name="Boedeker C."/>
            <person name="Pinto D."/>
            <person name="Vollmers J."/>
            <person name="Rivas-Marin E."/>
            <person name="Kohn T."/>
            <person name="Peeters S.H."/>
            <person name="Heuer A."/>
            <person name="Rast P."/>
            <person name="Oberbeckmann S."/>
            <person name="Bunk B."/>
            <person name="Jeske O."/>
            <person name="Meyerdierks A."/>
            <person name="Storesund J.E."/>
            <person name="Kallscheuer N."/>
            <person name="Luecker S."/>
            <person name="Lage O.M."/>
            <person name="Pohl T."/>
            <person name="Merkel B.J."/>
            <person name="Hornburger P."/>
            <person name="Mueller R.-W."/>
            <person name="Bruemmer F."/>
            <person name="Labrenz M."/>
            <person name="Spormann A.M."/>
            <person name="Op Den Camp H."/>
            <person name="Overmann J."/>
            <person name="Amann R."/>
            <person name="Jetten M.S.M."/>
            <person name="Mascher T."/>
            <person name="Medema M.H."/>
            <person name="Devos D.P."/>
            <person name="Kaster A.-K."/>
            <person name="Ovreas L."/>
            <person name="Rohde M."/>
            <person name="Galperin M.Y."/>
            <person name="Jogler C."/>
        </authorList>
    </citation>
    <scope>NUCLEOTIDE SEQUENCE [LARGE SCALE GENOMIC DNA]</scope>
    <source>
        <strain evidence="2 3">Pla52o</strain>
    </source>
</reference>
<organism evidence="2 3">
    <name type="scientific">Novipirellula galeiformis</name>
    <dbReference type="NCBI Taxonomy" id="2528004"/>
    <lineage>
        <taxon>Bacteria</taxon>
        <taxon>Pseudomonadati</taxon>
        <taxon>Planctomycetota</taxon>
        <taxon>Planctomycetia</taxon>
        <taxon>Pirellulales</taxon>
        <taxon>Pirellulaceae</taxon>
        <taxon>Novipirellula</taxon>
    </lineage>
</organism>
<comment type="caution">
    <text evidence="2">The sequence shown here is derived from an EMBL/GenBank/DDBJ whole genome shotgun (WGS) entry which is preliminary data.</text>
</comment>
<feature type="domain" description="Tll0287-like" evidence="1">
    <location>
        <begin position="86"/>
        <end position="198"/>
    </location>
</feature>
<evidence type="ECO:0000313" key="3">
    <source>
        <dbReference type="Proteomes" id="UP000316304"/>
    </source>
</evidence>
<accession>A0A5C6CBA1</accession>
<evidence type="ECO:0000259" key="1">
    <source>
        <dbReference type="Pfam" id="PF11845"/>
    </source>
</evidence>
<evidence type="ECO:0000313" key="2">
    <source>
        <dbReference type="EMBL" id="TWU22033.1"/>
    </source>
</evidence>
<dbReference type="EMBL" id="SJPT01000005">
    <property type="protein sequence ID" value="TWU22033.1"/>
    <property type="molecule type" value="Genomic_DNA"/>
</dbReference>
<dbReference type="InterPro" id="IPR021796">
    <property type="entry name" value="Tll0287-like_dom"/>
</dbReference>
<dbReference type="OrthoDB" id="5568461at2"/>
<sequence length="212" mass="23324">MFKVRVFLVSQAQLLVSQASQEGIGEFNMKRRLLFISLATLTLVLASGWNASNQPRASAQEATEIAEPTKASVERSRRTVQMLDNIFKQTIVMVTDKYVNDDDDFAAGSAAVLLFQKISDESDKTIRLIDATGDPYESANVAKNEFEKKGIEKLKAGAKSVDEVITVDGKHYLRALTPVPVVMQKCVMCHAHYEDAKPGEPIGAISYTVPID</sequence>
<dbReference type="Pfam" id="PF11845">
    <property type="entry name" value="Tll0287-like"/>
    <property type="match status" value="1"/>
</dbReference>
<dbReference type="AlphaFoldDB" id="A0A5C6CBA1"/>
<dbReference type="Proteomes" id="UP000316304">
    <property type="component" value="Unassembled WGS sequence"/>
</dbReference>
<proteinExistence type="predicted"/>